<dbReference type="Proteomes" id="UP001371456">
    <property type="component" value="Unassembled WGS sequence"/>
</dbReference>
<gene>
    <name evidence="2" type="ORF">RDI58_026873</name>
</gene>
<feature type="compositionally biased region" description="Basic and acidic residues" evidence="1">
    <location>
        <begin position="1"/>
        <end position="10"/>
    </location>
</feature>
<sequence>MRFFQVERRKTYQKGGRQPYKGKVEQKWNPIPQVQEKGTATSNKFGVLDDTKEDERANNEKEKIVQTGGERKTNNEEYNKNIEGVLELAERSGEQALGSNGNNKQHDAHSSVNDVGKEDRHNDSEQAENTSPQMEEYNDSVGVTDEEDEYQ</sequence>
<dbReference type="AlphaFoldDB" id="A0AAN8Y1V2"/>
<feature type="compositionally biased region" description="Basic and acidic residues" evidence="1">
    <location>
        <begin position="104"/>
        <end position="124"/>
    </location>
</feature>
<evidence type="ECO:0000313" key="3">
    <source>
        <dbReference type="Proteomes" id="UP001371456"/>
    </source>
</evidence>
<keyword evidence="3" id="KW-1185">Reference proteome</keyword>
<comment type="caution">
    <text evidence="2">The sequence shown here is derived from an EMBL/GenBank/DDBJ whole genome shotgun (WGS) entry which is preliminary data.</text>
</comment>
<name>A0AAN8Y1V2_SOLBU</name>
<evidence type="ECO:0000256" key="1">
    <source>
        <dbReference type="SAM" id="MobiDB-lite"/>
    </source>
</evidence>
<dbReference type="EMBL" id="JBANQN010000011">
    <property type="protein sequence ID" value="KAK6775872.1"/>
    <property type="molecule type" value="Genomic_DNA"/>
</dbReference>
<reference evidence="2 3" key="1">
    <citation type="submission" date="2024-02" db="EMBL/GenBank/DDBJ databases">
        <title>de novo genome assembly of Solanum bulbocastanum strain 11H21.</title>
        <authorList>
            <person name="Hosaka A.J."/>
        </authorList>
    </citation>
    <scope>NUCLEOTIDE SEQUENCE [LARGE SCALE GENOMIC DNA]</scope>
    <source>
        <tissue evidence="2">Young leaves</tissue>
    </source>
</reference>
<proteinExistence type="predicted"/>
<accession>A0AAN8Y1V2</accession>
<evidence type="ECO:0000313" key="2">
    <source>
        <dbReference type="EMBL" id="KAK6775872.1"/>
    </source>
</evidence>
<protein>
    <submittedName>
        <fullName evidence="2">Uncharacterized protein</fullName>
    </submittedName>
</protein>
<feature type="region of interest" description="Disordered" evidence="1">
    <location>
        <begin position="1"/>
        <end position="151"/>
    </location>
</feature>
<organism evidence="2 3">
    <name type="scientific">Solanum bulbocastanum</name>
    <name type="common">Wild potato</name>
    <dbReference type="NCBI Taxonomy" id="147425"/>
    <lineage>
        <taxon>Eukaryota</taxon>
        <taxon>Viridiplantae</taxon>
        <taxon>Streptophyta</taxon>
        <taxon>Embryophyta</taxon>
        <taxon>Tracheophyta</taxon>
        <taxon>Spermatophyta</taxon>
        <taxon>Magnoliopsida</taxon>
        <taxon>eudicotyledons</taxon>
        <taxon>Gunneridae</taxon>
        <taxon>Pentapetalae</taxon>
        <taxon>asterids</taxon>
        <taxon>lamiids</taxon>
        <taxon>Solanales</taxon>
        <taxon>Solanaceae</taxon>
        <taxon>Solanoideae</taxon>
        <taxon>Solaneae</taxon>
        <taxon>Solanum</taxon>
    </lineage>
</organism>
<feature type="compositionally biased region" description="Basic and acidic residues" evidence="1">
    <location>
        <begin position="47"/>
        <end position="80"/>
    </location>
</feature>